<name>A0A6C9EIP4_ECOLX</name>
<comment type="caution">
    <text evidence="1">The sequence shown here is derived from an EMBL/GenBank/DDBJ whole genome shotgun (WGS) entry which is preliminary data.</text>
</comment>
<dbReference type="AlphaFoldDB" id="A0A6C9EIP4"/>
<protein>
    <submittedName>
        <fullName evidence="1">Primosomal protein N</fullName>
    </submittedName>
</protein>
<sequence length="88" mass="9663">MQRIGALGGDWTACGELPGMLGPVPIAQPDTVDARELEATADRVKAVIRVPQSRRAELAARLHRETARHVASREPGELRFRVDPKDLI</sequence>
<dbReference type="EMBL" id="WKYP01000367">
    <property type="protein sequence ID" value="MSD82690.1"/>
    <property type="molecule type" value="Genomic_DNA"/>
</dbReference>
<accession>A0A6C9EIP4</accession>
<evidence type="ECO:0000313" key="1">
    <source>
        <dbReference type="EMBL" id="MSD82690.1"/>
    </source>
</evidence>
<reference evidence="1" key="1">
    <citation type="journal article" date="2019" name="Nat. Med.">
        <title>A library of human gut bacterial isolates paired with longitudinal multiomics data enables mechanistic microbiome research.</title>
        <authorList>
            <person name="Poyet M."/>
            <person name="Groussin M."/>
            <person name="Gibbons S.M."/>
            <person name="Avila-Pacheco J."/>
            <person name="Jiang X."/>
            <person name="Kearney S.M."/>
            <person name="Perrotta A.R."/>
            <person name="Berdy B."/>
            <person name="Zhao S."/>
            <person name="Lieberman T.D."/>
            <person name="Swanson P.K."/>
            <person name="Smith M."/>
            <person name="Roesemann S."/>
            <person name="Alexander J.E."/>
            <person name="Rich S.A."/>
            <person name="Livny J."/>
            <person name="Vlamakis H."/>
            <person name="Clish C."/>
            <person name="Bullock K."/>
            <person name="Deik A."/>
            <person name="Scott J."/>
            <person name="Pierce K.A."/>
            <person name="Xavier R.J."/>
            <person name="Alm E.J."/>
        </authorList>
    </citation>
    <scope>NUCLEOTIDE SEQUENCE</scope>
    <source>
        <strain evidence="1">BIOML-A260</strain>
    </source>
</reference>
<organism evidence="1">
    <name type="scientific">Escherichia coli</name>
    <dbReference type="NCBI Taxonomy" id="562"/>
    <lineage>
        <taxon>Bacteria</taxon>
        <taxon>Pseudomonadati</taxon>
        <taxon>Pseudomonadota</taxon>
        <taxon>Gammaproteobacteria</taxon>
        <taxon>Enterobacterales</taxon>
        <taxon>Enterobacteriaceae</taxon>
        <taxon>Escherichia</taxon>
    </lineage>
</organism>
<feature type="non-terminal residue" evidence="1">
    <location>
        <position position="1"/>
    </location>
</feature>
<proteinExistence type="predicted"/>
<gene>
    <name evidence="1" type="ORF">GKG27_27580</name>
</gene>